<feature type="transmembrane region" description="Helical" evidence="9">
    <location>
        <begin position="165"/>
        <end position="186"/>
    </location>
</feature>
<dbReference type="AlphaFoldDB" id="A0A8T2BJY6"/>
<accession>A0A8T2BJY6</accession>
<feature type="transmembrane region" description="Helical" evidence="9">
    <location>
        <begin position="216"/>
        <end position="236"/>
    </location>
</feature>
<reference evidence="10 11" key="1">
    <citation type="submission" date="2020-12" db="EMBL/GenBank/DDBJ databases">
        <title>Concerted genomic and epigenomic changes stabilize Arabidopsis allopolyploids.</title>
        <authorList>
            <person name="Chen Z."/>
        </authorList>
    </citation>
    <scope>NUCLEOTIDE SEQUENCE [LARGE SCALE GENOMIC DNA]</scope>
    <source>
        <strain evidence="10">Allo738</strain>
        <tissue evidence="10">Leaf</tissue>
    </source>
</reference>
<keyword evidence="5" id="KW-0802">TPR repeat</keyword>
<dbReference type="GO" id="GO:0032977">
    <property type="term" value="F:membrane insertase activity"/>
    <property type="evidence" value="ECO:0007669"/>
    <property type="project" value="InterPro"/>
</dbReference>
<keyword evidence="7 9" id="KW-1133">Transmembrane helix</keyword>
<keyword evidence="4" id="KW-0677">Repeat</keyword>
<dbReference type="GO" id="GO:0032979">
    <property type="term" value="P:protein insertion into mitochondrial inner membrane from matrix"/>
    <property type="evidence" value="ECO:0007669"/>
    <property type="project" value="TreeGrafter"/>
</dbReference>
<evidence type="ECO:0000313" key="10">
    <source>
        <dbReference type="EMBL" id="KAG7585802.1"/>
    </source>
</evidence>
<evidence type="ECO:0000256" key="4">
    <source>
        <dbReference type="ARBA" id="ARBA00022737"/>
    </source>
</evidence>
<feature type="transmembrane region" description="Helical" evidence="9">
    <location>
        <begin position="257"/>
        <end position="280"/>
    </location>
</feature>
<gene>
    <name evidence="10" type="ORF">ISN45_Aa02g011460</name>
</gene>
<evidence type="ECO:0000256" key="5">
    <source>
        <dbReference type="ARBA" id="ARBA00022803"/>
    </source>
</evidence>
<feature type="transmembrane region" description="Helical" evidence="9">
    <location>
        <begin position="95"/>
        <end position="118"/>
    </location>
</feature>
<evidence type="ECO:0000256" key="9">
    <source>
        <dbReference type="SAM" id="Phobius"/>
    </source>
</evidence>
<dbReference type="InterPro" id="IPR001708">
    <property type="entry name" value="YidC/ALB3/OXA1/COX18"/>
</dbReference>
<keyword evidence="6" id="KW-0809">Transit peptide</keyword>
<dbReference type="GO" id="GO:0005743">
    <property type="term" value="C:mitochondrial inner membrane"/>
    <property type="evidence" value="ECO:0007669"/>
    <property type="project" value="TreeGrafter"/>
</dbReference>
<name>A0A8T2BJY6_9BRAS</name>
<dbReference type="GO" id="GO:0033617">
    <property type="term" value="P:mitochondrial respiratory chain complex IV assembly"/>
    <property type="evidence" value="ECO:0007669"/>
    <property type="project" value="UniProtKB-ARBA"/>
</dbReference>
<protein>
    <submittedName>
        <fullName evidence="10">Tetratricopeptide repeat-containing domain</fullName>
    </submittedName>
</protein>
<dbReference type="PANTHER" id="PTHR12428:SF61">
    <property type="entry name" value="ALBINO3-LIKE PROTEIN 2, CHLOROPLASTIC"/>
    <property type="match status" value="1"/>
</dbReference>
<evidence type="ECO:0000256" key="1">
    <source>
        <dbReference type="ARBA" id="ARBA00004141"/>
    </source>
</evidence>
<evidence type="ECO:0000256" key="8">
    <source>
        <dbReference type="ARBA" id="ARBA00023136"/>
    </source>
</evidence>
<dbReference type="FunFam" id="1.25.40.10:FF:000816">
    <property type="entry name" value="ALBINO3-like protein 2, chloroplastic"/>
    <property type="match status" value="1"/>
</dbReference>
<dbReference type="EMBL" id="JAEFBK010000007">
    <property type="protein sequence ID" value="KAG7585802.1"/>
    <property type="molecule type" value="Genomic_DNA"/>
</dbReference>
<evidence type="ECO:0000256" key="2">
    <source>
        <dbReference type="ARBA" id="ARBA00010583"/>
    </source>
</evidence>
<dbReference type="CDD" id="cd20069">
    <property type="entry name" value="5TM_Oxa1-like"/>
    <property type="match status" value="1"/>
</dbReference>
<sequence length="554" mass="62002">MAVWRTCLRASSSSSRHRFSTLFPLFFSSISNPPPLFSPSPSPSPSCFPPLRRFISSSPEFPIISQEITIPNDDSSLPVLVIVDFLDGFHEFTGLPWWMIIASSTVAVRLALLPLLILQLKKLKTISELLPKLPMPIPETPTLKGSIDQFSHFLKESRAIGCPSFLWFFPYLSVQLPCFFLLMASIRKMSLDGHPGFDSGGALWFQNLSDLPVGSFGPVFPILIAAFHYINIQISFDTSTIRQTTGLTGLLMRYYKLYLEILSVPLFFVGYAIPQSVIAMKPELMHLFLWHNLSSETRTFSFLFQGSLVYWVTNSSVNIFQQLSLKHPTVGAKLGLLSQGASPSVEHSMEISESVIKYVDSDLKEHTLSLQTLTPEELLSLSVQVLSKDDKETSIQLLRLALEKDPGYVRGLVLMGQALLQKTELSEATKYLELAISKLLDEDPSDAEDVELLMLASQWAGAAYVQQGKMKSGITHLERVAKLKEPGDPKSKEHYFEALLLLSSALYKEGQSDEAAKILRVVVDHNPAYKPLLEQCEDENELVSDLVSRRKDHF</sequence>
<keyword evidence="3 9" id="KW-0812">Transmembrane</keyword>
<comment type="caution">
    <text evidence="10">The sequence shown here is derived from an EMBL/GenBank/DDBJ whole genome shotgun (WGS) entry which is preliminary data.</text>
</comment>
<evidence type="ECO:0000256" key="6">
    <source>
        <dbReference type="ARBA" id="ARBA00022946"/>
    </source>
</evidence>
<keyword evidence="11" id="KW-1185">Reference proteome</keyword>
<comment type="similarity">
    <text evidence="2">Belongs to the OXA1/ALB3/YidC (TC 2.A.9.2) family.</text>
</comment>
<keyword evidence="8 9" id="KW-0472">Membrane</keyword>
<evidence type="ECO:0000256" key="7">
    <source>
        <dbReference type="ARBA" id="ARBA00022989"/>
    </source>
</evidence>
<dbReference type="PANTHER" id="PTHR12428">
    <property type="entry name" value="OXA1"/>
    <property type="match status" value="1"/>
</dbReference>
<evidence type="ECO:0000313" key="11">
    <source>
        <dbReference type="Proteomes" id="UP000694240"/>
    </source>
</evidence>
<evidence type="ECO:0000256" key="3">
    <source>
        <dbReference type="ARBA" id="ARBA00022692"/>
    </source>
</evidence>
<dbReference type="Proteomes" id="UP000694240">
    <property type="component" value="Chromosome 7"/>
</dbReference>
<organism evidence="10 11">
    <name type="scientific">Arabidopsis thaliana x Arabidopsis arenosa</name>
    <dbReference type="NCBI Taxonomy" id="1240361"/>
    <lineage>
        <taxon>Eukaryota</taxon>
        <taxon>Viridiplantae</taxon>
        <taxon>Streptophyta</taxon>
        <taxon>Embryophyta</taxon>
        <taxon>Tracheophyta</taxon>
        <taxon>Spermatophyta</taxon>
        <taxon>Magnoliopsida</taxon>
        <taxon>eudicotyledons</taxon>
        <taxon>Gunneridae</taxon>
        <taxon>Pentapetalae</taxon>
        <taxon>rosids</taxon>
        <taxon>malvids</taxon>
        <taxon>Brassicales</taxon>
        <taxon>Brassicaceae</taxon>
        <taxon>Camelineae</taxon>
        <taxon>Arabidopsis</taxon>
    </lineage>
</organism>
<comment type="subcellular location">
    <subcellularLocation>
        <location evidence="1">Membrane</location>
        <topology evidence="1">Multi-pass membrane protein</topology>
    </subcellularLocation>
</comment>
<proteinExistence type="inferred from homology"/>